<accession>W0SJF3</accession>
<dbReference type="HOGENOM" id="CLU_026673_26_3_4"/>
<protein>
    <submittedName>
        <fullName evidence="2">Zinc-containing alcohol dehydrogenase superfamily protein</fullName>
    </submittedName>
</protein>
<dbReference type="Gene3D" id="3.90.180.10">
    <property type="entry name" value="Medium-chain alcohol dehydrogenases, catalytic domain"/>
    <property type="match status" value="1"/>
</dbReference>
<dbReference type="Gene3D" id="3.40.50.720">
    <property type="entry name" value="NAD(P)-binding Rossmann-like Domain"/>
    <property type="match status" value="1"/>
</dbReference>
<dbReference type="Pfam" id="PF08240">
    <property type="entry name" value="ADH_N"/>
    <property type="match status" value="1"/>
</dbReference>
<dbReference type="CDD" id="cd05280">
    <property type="entry name" value="MDR_yhdh_yhfp"/>
    <property type="match status" value="1"/>
</dbReference>
<evidence type="ECO:0000313" key="2">
    <source>
        <dbReference type="EMBL" id="BAO30228.1"/>
    </source>
</evidence>
<dbReference type="SUPFAM" id="SSF51735">
    <property type="entry name" value="NAD(P)-binding Rossmann-fold domains"/>
    <property type="match status" value="1"/>
</dbReference>
<gene>
    <name evidence="2" type="ORF">SUTH_02443</name>
</gene>
<dbReference type="InterPro" id="IPR013154">
    <property type="entry name" value="ADH-like_N"/>
</dbReference>
<proteinExistence type="predicted"/>
<dbReference type="InterPro" id="IPR014188">
    <property type="entry name" value="Acrylyl-CoA_reductase_AcuI"/>
</dbReference>
<dbReference type="PANTHER" id="PTHR43677:SF1">
    <property type="entry name" value="ACRYLYL-COA REDUCTASE ACUI-RELATED"/>
    <property type="match status" value="1"/>
</dbReference>
<dbReference type="SMART" id="SM00829">
    <property type="entry name" value="PKS_ER"/>
    <property type="match status" value="1"/>
</dbReference>
<evidence type="ECO:0000259" key="1">
    <source>
        <dbReference type="SMART" id="SM00829"/>
    </source>
</evidence>
<dbReference type="NCBIfam" id="TIGR02823">
    <property type="entry name" value="oxido_YhdH"/>
    <property type="match status" value="1"/>
</dbReference>
<dbReference type="KEGG" id="shd:SUTH_02443"/>
<dbReference type="InterPro" id="IPR020843">
    <property type="entry name" value="ER"/>
</dbReference>
<dbReference type="InterPro" id="IPR051397">
    <property type="entry name" value="Zn-ADH-like_protein"/>
</dbReference>
<dbReference type="Proteomes" id="UP000031637">
    <property type="component" value="Chromosome"/>
</dbReference>
<keyword evidence="3" id="KW-1185">Reference proteome</keyword>
<dbReference type="InterPro" id="IPR036291">
    <property type="entry name" value="NAD(P)-bd_dom_sf"/>
</dbReference>
<dbReference type="GO" id="GO:0043957">
    <property type="term" value="F:acryloyl-CoA reductase (NADPH) activity"/>
    <property type="evidence" value="ECO:0007669"/>
    <property type="project" value="TreeGrafter"/>
</dbReference>
<reference evidence="2 3" key="1">
    <citation type="journal article" date="2014" name="Syst. Appl. Microbiol.">
        <title>Complete genomes of freshwater sulfur oxidizers Sulfuricella denitrificans skB26 and Sulfuritalea hydrogenivorans sk43H: genetic insights into the sulfur oxidation pathway of betaproteobacteria.</title>
        <authorList>
            <person name="Watanabe T."/>
            <person name="Kojima H."/>
            <person name="Fukui M."/>
        </authorList>
    </citation>
    <scope>NUCLEOTIDE SEQUENCE [LARGE SCALE GENOMIC DNA]</scope>
    <source>
        <strain evidence="2">DSM22779</strain>
    </source>
</reference>
<evidence type="ECO:0000313" key="3">
    <source>
        <dbReference type="Proteomes" id="UP000031637"/>
    </source>
</evidence>
<feature type="domain" description="Enoyl reductase (ER)" evidence="1">
    <location>
        <begin position="28"/>
        <end position="340"/>
    </location>
</feature>
<dbReference type="SUPFAM" id="SSF50129">
    <property type="entry name" value="GroES-like"/>
    <property type="match status" value="1"/>
</dbReference>
<dbReference type="PANTHER" id="PTHR43677">
    <property type="entry name" value="SHORT-CHAIN DEHYDROGENASE/REDUCTASE"/>
    <property type="match status" value="1"/>
</dbReference>
<sequence length="344" mass="36098">MLTGHEFEEAIVGFKAYLINQEDGKVVSRFVDMDESQLDSGEVTIAVTHSSINYKDALAATGAGRIIRRFPCIGGIDLAGRVTASADSRFKPGDEVLATSYDIGVAHHGGYAEMARLPADWVVKLPAGLSLHDAMALGTAGFTAALAVVRMEHDGLTPDKGPVVVSGATGGVGSIAIEILAKRGYHVVALTGKEAESDYLKGLGAREVLLRQSLDLAKIKPLGKETWAGAVDNLGGDVLAWMASTMKVGGALASIGLAASFSLNTTVMPFILRGVSLLGIDSVNCPMAQRAEVWRHLATDMHPADLTSGAAQMVRDIAFADLPAAFDDYIQGRIKGRVVVNVAA</sequence>
<dbReference type="InterPro" id="IPR013149">
    <property type="entry name" value="ADH-like_C"/>
</dbReference>
<dbReference type="InterPro" id="IPR011032">
    <property type="entry name" value="GroES-like_sf"/>
</dbReference>
<dbReference type="Pfam" id="PF00107">
    <property type="entry name" value="ADH_zinc_N"/>
    <property type="match status" value="1"/>
</dbReference>
<dbReference type="STRING" id="1223802.SUTH_02443"/>
<dbReference type="EMBL" id="AP012547">
    <property type="protein sequence ID" value="BAO30228.1"/>
    <property type="molecule type" value="Genomic_DNA"/>
</dbReference>
<dbReference type="AlphaFoldDB" id="W0SJF3"/>
<name>W0SJF3_9PROT</name>
<organism evidence="2 3">
    <name type="scientific">Sulfuritalea hydrogenivorans sk43H</name>
    <dbReference type="NCBI Taxonomy" id="1223802"/>
    <lineage>
        <taxon>Bacteria</taxon>
        <taxon>Pseudomonadati</taxon>
        <taxon>Pseudomonadota</taxon>
        <taxon>Betaproteobacteria</taxon>
        <taxon>Nitrosomonadales</taxon>
        <taxon>Sterolibacteriaceae</taxon>
        <taxon>Sulfuritalea</taxon>
    </lineage>
</organism>